<keyword evidence="5 9" id="KW-0227">DNA damage</keyword>
<name>A0A3B0C7X2_9FLAO</name>
<comment type="caution">
    <text evidence="12">The sequence shown here is derived from an EMBL/GenBank/DDBJ whole genome shotgun (WGS) entry which is preliminary data.</text>
</comment>
<evidence type="ECO:0000259" key="11">
    <source>
        <dbReference type="Pfam" id="PF02463"/>
    </source>
</evidence>
<evidence type="ECO:0000256" key="2">
    <source>
        <dbReference type="ARBA" id="ARBA00009441"/>
    </source>
</evidence>
<evidence type="ECO:0000256" key="4">
    <source>
        <dbReference type="ARBA" id="ARBA00022741"/>
    </source>
</evidence>
<accession>A0A3B0C7X2</accession>
<dbReference type="OrthoDB" id="9806954at2"/>
<dbReference type="EMBL" id="RBCJ01000002">
    <property type="protein sequence ID" value="RKN81510.1"/>
    <property type="molecule type" value="Genomic_DNA"/>
</dbReference>
<evidence type="ECO:0000256" key="8">
    <source>
        <dbReference type="ARBA" id="ARBA00033408"/>
    </source>
</evidence>
<evidence type="ECO:0000256" key="10">
    <source>
        <dbReference type="SAM" id="Coils"/>
    </source>
</evidence>
<dbReference type="CDD" id="cd03241">
    <property type="entry name" value="ABC_RecN"/>
    <property type="match status" value="1"/>
</dbReference>
<evidence type="ECO:0000313" key="12">
    <source>
        <dbReference type="EMBL" id="RKN81510.1"/>
    </source>
</evidence>
<organism evidence="12 13">
    <name type="scientific">Ulvibacterium marinum</name>
    <dbReference type="NCBI Taxonomy" id="2419782"/>
    <lineage>
        <taxon>Bacteria</taxon>
        <taxon>Pseudomonadati</taxon>
        <taxon>Bacteroidota</taxon>
        <taxon>Flavobacteriia</taxon>
        <taxon>Flavobacteriales</taxon>
        <taxon>Flavobacteriaceae</taxon>
        <taxon>Ulvibacterium</taxon>
    </lineage>
</organism>
<keyword evidence="6" id="KW-0067">ATP-binding</keyword>
<dbReference type="SUPFAM" id="SSF52540">
    <property type="entry name" value="P-loop containing nucleoside triphosphate hydrolases"/>
    <property type="match status" value="1"/>
</dbReference>
<evidence type="ECO:0000256" key="5">
    <source>
        <dbReference type="ARBA" id="ARBA00022763"/>
    </source>
</evidence>
<keyword evidence="10" id="KW-0175">Coiled coil</keyword>
<reference evidence="12 13" key="1">
    <citation type="submission" date="2018-10" db="EMBL/GenBank/DDBJ databases">
        <title>Ulvibacterium marinum gen. nov., sp. nov., a novel marine bacterium of the family Flavobacteriaceae, isolated from a culture of the green alga Ulva prolifera.</title>
        <authorList>
            <person name="Zhang Z."/>
        </authorList>
    </citation>
    <scope>NUCLEOTIDE SEQUENCE [LARGE SCALE GENOMIC DNA]</scope>
    <source>
        <strain evidence="12 13">CCMM003</strain>
    </source>
</reference>
<dbReference type="PIRSF" id="PIRSF003128">
    <property type="entry name" value="RecN"/>
    <property type="match status" value="1"/>
</dbReference>
<keyword evidence="4" id="KW-0547">Nucleotide-binding</keyword>
<dbReference type="InterPro" id="IPR004604">
    <property type="entry name" value="DNA_recomb/repair_RecN"/>
</dbReference>
<feature type="coiled-coil region" evidence="10">
    <location>
        <begin position="155"/>
        <end position="182"/>
    </location>
</feature>
<dbReference type="PANTHER" id="PTHR11059:SF0">
    <property type="entry name" value="DNA REPAIR PROTEIN RECN"/>
    <property type="match status" value="1"/>
</dbReference>
<comment type="function">
    <text evidence="1 9">May be involved in recombinational repair of damaged DNA.</text>
</comment>
<keyword evidence="7 9" id="KW-0234">DNA repair</keyword>
<dbReference type="GO" id="GO:0006281">
    <property type="term" value="P:DNA repair"/>
    <property type="evidence" value="ECO:0007669"/>
    <property type="project" value="UniProtKB-KW"/>
</dbReference>
<dbReference type="InterPro" id="IPR027417">
    <property type="entry name" value="P-loop_NTPase"/>
</dbReference>
<dbReference type="InterPro" id="IPR003395">
    <property type="entry name" value="RecF/RecN/SMC_N"/>
</dbReference>
<evidence type="ECO:0000256" key="6">
    <source>
        <dbReference type="ARBA" id="ARBA00022840"/>
    </source>
</evidence>
<evidence type="ECO:0000256" key="9">
    <source>
        <dbReference type="PIRNR" id="PIRNR003128"/>
    </source>
</evidence>
<dbReference type="Proteomes" id="UP000276603">
    <property type="component" value="Unassembled WGS sequence"/>
</dbReference>
<sequence>MLNNLLIKNYALIDDINVSFTRGFSCITGETGAGKSILLGGLSLVLGKRADLSSLRNEEKKCIVEAEFEIEKYNLKTLFEENDLDYEPKTIIRREILPSGKSRAFINDTPVTLGILSRLGDRLIDVHSQHQTLRLTENDFQLKVIDALADNKKIVSEYSDKLRDYQNTSKELEQLLEFQKNAIKEHDYNNFLLQELEAAPLETGIQEKLEEQYEQLSNVETILEQLSKGHQLLNDEQVGVINLLLELKQVSGKLSSFGNQFGKLDERIQSIYLEIDDLGSELESYLEQVEANPKLLEETSAKLQLLYDLQKKHGAQDVTELLVIKSELDQKVSATENLDASIAEKEAQLEVKKEALVQISDTLGKRRLKVLPELKQQLEKSLASLGMPSATFKLEIQDSQNFKVNGKNDLVFLFSANAGTDFGDLKKVASGGELSRIMLSIKAVLAQYENLPTIMFDEIDTGVSGEISNKMGDIMQGMSKTMQVFSITHLPQVASKGDHHFKVYKTEENGTTRTQMKKLNLDDRVVELAEMLGGKDLTDSAMAHARQLLN</sequence>
<keyword evidence="13" id="KW-1185">Reference proteome</keyword>
<dbReference type="Pfam" id="PF02463">
    <property type="entry name" value="SMC_N"/>
    <property type="match status" value="1"/>
</dbReference>
<dbReference type="NCBIfam" id="TIGR00634">
    <property type="entry name" value="recN"/>
    <property type="match status" value="1"/>
</dbReference>
<protein>
    <recommendedName>
        <fullName evidence="3 9">DNA repair protein RecN</fullName>
    </recommendedName>
    <alternativeName>
        <fullName evidence="8 9">Recombination protein N</fullName>
    </alternativeName>
</protein>
<comment type="similarity">
    <text evidence="2 9">Belongs to the RecN family.</text>
</comment>
<proteinExistence type="inferred from homology"/>
<dbReference type="Gene3D" id="3.40.50.300">
    <property type="entry name" value="P-loop containing nucleotide triphosphate hydrolases"/>
    <property type="match status" value="2"/>
</dbReference>
<dbReference type="GO" id="GO:0006310">
    <property type="term" value="P:DNA recombination"/>
    <property type="evidence" value="ECO:0007669"/>
    <property type="project" value="InterPro"/>
</dbReference>
<dbReference type="GO" id="GO:0005524">
    <property type="term" value="F:ATP binding"/>
    <property type="evidence" value="ECO:0007669"/>
    <property type="project" value="UniProtKB-KW"/>
</dbReference>
<dbReference type="AlphaFoldDB" id="A0A3B0C7X2"/>
<evidence type="ECO:0000256" key="7">
    <source>
        <dbReference type="ARBA" id="ARBA00023204"/>
    </source>
</evidence>
<evidence type="ECO:0000256" key="3">
    <source>
        <dbReference type="ARBA" id="ARBA00021315"/>
    </source>
</evidence>
<dbReference type="GO" id="GO:0009432">
    <property type="term" value="P:SOS response"/>
    <property type="evidence" value="ECO:0007669"/>
    <property type="project" value="TreeGrafter"/>
</dbReference>
<feature type="domain" description="RecF/RecN/SMC N-terminal" evidence="11">
    <location>
        <begin position="2"/>
        <end position="509"/>
    </location>
</feature>
<gene>
    <name evidence="12" type="primary">recN</name>
    <name evidence="12" type="ORF">D7Z94_11375</name>
</gene>
<dbReference type="PANTHER" id="PTHR11059">
    <property type="entry name" value="DNA REPAIR PROTEIN RECN"/>
    <property type="match status" value="1"/>
</dbReference>
<evidence type="ECO:0000313" key="13">
    <source>
        <dbReference type="Proteomes" id="UP000276603"/>
    </source>
</evidence>
<evidence type="ECO:0000256" key="1">
    <source>
        <dbReference type="ARBA" id="ARBA00003618"/>
    </source>
</evidence>
<dbReference type="RefSeq" id="WP_120711665.1">
    <property type="nucleotide sequence ID" value="NZ_RBCJ01000002.1"/>
</dbReference>
<dbReference type="GO" id="GO:0043590">
    <property type="term" value="C:bacterial nucleoid"/>
    <property type="evidence" value="ECO:0007669"/>
    <property type="project" value="TreeGrafter"/>
</dbReference>